<keyword evidence="2" id="KW-0472">Membrane</keyword>
<evidence type="ECO:0000313" key="3">
    <source>
        <dbReference type="EMBL" id="TDL21380.1"/>
    </source>
</evidence>
<sequence length="342" mass="38104">MDRSTSRRTNSTSSSPPTTTRYHGARYRSPTTPIILPTSPPSALLTPGRLPDVSPPVTRVPVIPDSDHTSSSPSISSNDSYQTNTTSYPTMVPIEPVNHIYVTQPTWVPLPTAPVIPEEVPRQTNTALPQTYGRLVPSGYDPIPLPSEKRLEEISKGPYHLRSRLLTDPTPGAVEHFADGVARFMLRLLFLDIPHVYFKRVFKLAATPQGQSGGRGVVTRTNPVTSPVAPSKDEWTTLVESTIKEWETLNILSGLTFSAVLTMLQFDNVRKGANSYVAAVIALTFAFWACILGCVYIVRFVSMKTPDMEYFWMKEAQEWNVNKYFNMWLLLAMPAVMAAWFV</sequence>
<feature type="transmembrane region" description="Helical" evidence="2">
    <location>
        <begin position="278"/>
        <end position="302"/>
    </location>
</feature>
<evidence type="ECO:0000256" key="2">
    <source>
        <dbReference type="SAM" id="Phobius"/>
    </source>
</evidence>
<reference evidence="3 4" key="1">
    <citation type="submission" date="2018-06" db="EMBL/GenBank/DDBJ databases">
        <title>A transcriptomic atlas of mushroom development highlights an independent origin of complex multicellularity.</title>
        <authorList>
            <consortium name="DOE Joint Genome Institute"/>
            <person name="Krizsan K."/>
            <person name="Almasi E."/>
            <person name="Merenyi Z."/>
            <person name="Sahu N."/>
            <person name="Viragh M."/>
            <person name="Koszo T."/>
            <person name="Mondo S."/>
            <person name="Kiss B."/>
            <person name="Balint B."/>
            <person name="Kues U."/>
            <person name="Barry K."/>
            <person name="Hegedus J.C."/>
            <person name="Henrissat B."/>
            <person name="Johnson J."/>
            <person name="Lipzen A."/>
            <person name="Ohm R."/>
            <person name="Nagy I."/>
            <person name="Pangilinan J."/>
            <person name="Yan J."/>
            <person name="Xiong Y."/>
            <person name="Grigoriev I.V."/>
            <person name="Hibbett D.S."/>
            <person name="Nagy L.G."/>
        </authorList>
    </citation>
    <scope>NUCLEOTIDE SEQUENCE [LARGE SCALE GENOMIC DNA]</scope>
    <source>
        <strain evidence="3 4">SZMC22713</strain>
    </source>
</reference>
<keyword evidence="4" id="KW-1185">Reference proteome</keyword>
<proteinExistence type="predicted"/>
<feature type="region of interest" description="Disordered" evidence="1">
    <location>
        <begin position="1"/>
        <end position="84"/>
    </location>
</feature>
<keyword evidence="2" id="KW-0812">Transmembrane</keyword>
<dbReference type="VEuPathDB" id="FungiDB:BD410DRAFT_789814"/>
<accession>A0A4Y7Q3K7</accession>
<feature type="transmembrane region" description="Helical" evidence="2">
    <location>
        <begin position="248"/>
        <end position="266"/>
    </location>
</feature>
<feature type="transmembrane region" description="Helical" evidence="2">
    <location>
        <begin position="323"/>
        <end position="341"/>
    </location>
</feature>
<dbReference type="Proteomes" id="UP000294933">
    <property type="component" value="Unassembled WGS sequence"/>
</dbReference>
<keyword evidence="2" id="KW-1133">Transmembrane helix</keyword>
<dbReference type="STRING" id="50990.A0A4Y7Q3K7"/>
<evidence type="ECO:0000313" key="4">
    <source>
        <dbReference type="Proteomes" id="UP000294933"/>
    </source>
</evidence>
<feature type="compositionally biased region" description="Low complexity" evidence="1">
    <location>
        <begin position="69"/>
        <end position="80"/>
    </location>
</feature>
<protein>
    <submittedName>
        <fullName evidence="3">Uncharacterized protein</fullName>
    </submittedName>
</protein>
<organism evidence="3 4">
    <name type="scientific">Rickenella mellea</name>
    <dbReference type="NCBI Taxonomy" id="50990"/>
    <lineage>
        <taxon>Eukaryota</taxon>
        <taxon>Fungi</taxon>
        <taxon>Dikarya</taxon>
        <taxon>Basidiomycota</taxon>
        <taxon>Agaricomycotina</taxon>
        <taxon>Agaricomycetes</taxon>
        <taxon>Hymenochaetales</taxon>
        <taxon>Rickenellaceae</taxon>
        <taxon>Rickenella</taxon>
    </lineage>
</organism>
<dbReference type="OrthoDB" id="3062801at2759"/>
<feature type="compositionally biased region" description="Low complexity" evidence="1">
    <location>
        <begin position="29"/>
        <end position="47"/>
    </location>
</feature>
<dbReference type="EMBL" id="ML170181">
    <property type="protein sequence ID" value="TDL21380.1"/>
    <property type="molecule type" value="Genomic_DNA"/>
</dbReference>
<feature type="compositionally biased region" description="Low complexity" evidence="1">
    <location>
        <begin position="7"/>
        <end position="21"/>
    </location>
</feature>
<gene>
    <name evidence="3" type="ORF">BD410DRAFT_789814</name>
</gene>
<evidence type="ECO:0000256" key="1">
    <source>
        <dbReference type="SAM" id="MobiDB-lite"/>
    </source>
</evidence>
<dbReference type="AlphaFoldDB" id="A0A4Y7Q3K7"/>
<name>A0A4Y7Q3K7_9AGAM</name>